<dbReference type="Gene3D" id="1.20.1510.10">
    <property type="entry name" value="Cation efflux protein transmembrane domain"/>
    <property type="match status" value="2"/>
</dbReference>
<dbReference type="InterPro" id="IPR027469">
    <property type="entry name" value="Cation_efflux_TMD_sf"/>
</dbReference>
<dbReference type="GeneID" id="31005819"/>
<dbReference type="SUPFAM" id="SSF161111">
    <property type="entry name" value="Cation efflux protein transmembrane domain-like"/>
    <property type="match status" value="1"/>
</dbReference>
<dbReference type="PANTHER" id="PTHR45820:SF4">
    <property type="entry name" value="ZINC TRANSPORTER 63C, ISOFORM F"/>
    <property type="match status" value="1"/>
</dbReference>
<feature type="domain" description="DUF7721" evidence="12">
    <location>
        <begin position="47"/>
        <end position="131"/>
    </location>
</feature>
<dbReference type="InterPro" id="IPR058533">
    <property type="entry name" value="Cation_efflux_TM"/>
</dbReference>
<feature type="compositionally biased region" description="Basic and acidic residues" evidence="8">
    <location>
        <begin position="496"/>
        <end position="505"/>
    </location>
</feature>
<evidence type="ECO:0000256" key="7">
    <source>
        <dbReference type="ARBA" id="ARBA00023136"/>
    </source>
</evidence>
<dbReference type="GO" id="GO:0005385">
    <property type="term" value="F:zinc ion transmembrane transporter activity"/>
    <property type="evidence" value="ECO:0007669"/>
    <property type="project" value="TreeGrafter"/>
</dbReference>
<dbReference type="RefSeq" id="XP_020118684.1">
    <property type="nucleotide sequence ID" value="XM_020268755.1"/>
</dbReference>
<dbReference type="InterPro" id="IPR027470">
    <property type="entry name" value="Cation_efflux_CTD"/>
</dbReference>
<evidence type="ECO:0000256" key="8">
    <source>
        <dbReference type="SAM" id="MobiDB-lite"/>
    </source>
</evidence>
<feature type="compositionally biased region" description="Polar residues" evidence="8">
    <location>
        <begin position="585"/>
        <end position="604"/>
    </location>
</feature>
<gene>
    <name evidence="13" type="ORF">UA08_06063</name>
</gene>
<dbReference type="Pfam" id="PF16916">
    <property type="entry name" value="ZT_dimer"/>
    <property type="match status" value="1"/>
</dbReference>
<feature type="compositionally biased region" description="Low complexity" evidence="8">
    <location>
        <begin position="528"/>
        <end position="538"/>
    </location>
</feature>
<evidence type="ECO:0000256" key="6">
    <source>
        <dbReference type="ARBA" id="ARBA00022989"/>
    </source>
</evidence>
<feature type="region of interest" description="Disordered" evidence="8">
    <location>
        <begin position="466"/>
        <end position="540"/>
    </location>
</feature>
<feature type="domain" description="Cation efflux protein cytoplasmic" evidence="11">
    <location>
        <begin position="711"/>
        <end position="787"/>
    </location>
</feature>
<feature type="compositionally biased region" description="Gly residues" evidence="8">
    <location>
        <begin position="1"/>
        <end position="32"/>
    </location>
</feature>
<feature type="transmembrane region" description="Helical" evidence="9">
    <location>
        <begin position="416"/>
        <end position="437"/>
    </location>
</feature>
<feature type="compositionally biased region" description="Acidic residues" evidence="8">
    <location>
        <begin position="570"/>
        <end position="583"/>
    </location>
</feature>
<dbReference type="GO" id="GO:0006882">
    <property type="term" value="P:intracellular zinc ion homeostasis"/>
    <property type="evidence" value="ECO:0007669"/>
    <property type="project" value="TreeGrafter"/>
</dbReference>
<name>A0A225AH57_TALAT</name>
<feature type="region of interest" description="Disordered" evidence="8">
    <location>
        <begin position="565"/>
        <end position="616"/>
    </location>
</feature>
<feature type="domain" description="Cation efflux protein transmembrane" evidence="10">
    <location>
        <begin position="330"/>
        <end position="440"/>
    </location>
</feature>
<comment type="caution">
    <text evidence="13">The sequence shown here is derived from an EMBL/GenBank/DDBJ whole genome shotgun (WGS) entry which is preliminary data.</text>
</comment>
<dbReference type="SUPFAM" id="SSF160240">
    <property type="entry name" value="Cation efflux protein cytoplasmic domain-like"/>
    <property type="match status" value="1"/>
</dbReference>
<evidence type="ECO:0008006" key="15">
    <source>
        <dbReference type="Google" id="ProtNLM"/>
    </source>
</evidence>
<feature type="transmembrane region" description="Helical" evidence="9">
    <location>
        <begin position="337"/>
        <end position="361"/>
    </location>
</feature>
<dbReference type="NCBIfam" id="TIGR01297">
    <property type="entry name" value="CDF"/>
    <property type="match status" value="2"/>
</dbReference>
<evidence type="ECO:0000256" key="3">
    <source>
        <dbReference type="ARBA" id="ARBA00022448"/>
    </source>
</evidence>
<feature type="transmembrane region" description="Helical" evidence="9">
    <location>
        <begin position="297"/>
        <end position="317"/>
    </location>
</feature>
<evidence type="ECO:0000256" key="2">
    <source>
        <dbReference type="ARBA" id="ARBA00008873"/>
    </source>
</evidence>
<keyword evidence="4 9" id="KW-0812">Transmembrane</keyword>
<organism evidence="13 14">
    <name type="scientific">Talaromyces atroroseus</name>
    <dbReference type="NCBI Taxonomy" id="1441469"/>
    <lineage>
        <taxon>Eukaryota</taxon>
        <taxon>Fungi</taxon>
        <taxon>Dikarya</taxon>
        <taxon>Ascomycota</taxon>
        <taxon>Pezizomycotina</taxon>
        <taxon>Eurotiomycetes</taxon>
        <taxon>Eurotiomycetidae</taxon>
        <taxon>Eurotiales</taxon>
        <taxon>Trichocomaceae</taxon>
        <taxon>Talaromyces</taxon>
        <taxon>Talaromyces sect. Trachyspermi</taxon>
    </lineage>
</organism>
<evidence type="ECO:0000259" key="12">
    <source>
        <dbReference type="Pfam" id="PF24845"/>
    </source>
</evidence>
<sequence>MSYGGGYGEQQQSYGGGGYGEQENYGRGGGSYGDQRFRGNYGASGPDFSDLASHAQNHGGNSSSFFSEAANYLQQQHGNISNQGVDESHMVNSHQRFYGNGGGGGGAPASSNELGAGAAMQALKKFTSGGSGGGQNQFIGLAMAEAEKLFDQQSASGNASGDKQSAINSAAETALKMFTKGGGGLGAYLGTLGTAAEIASNSARRGGAAAEICISERRDGATFFVSQAREKRGIPGIPFLLLTFSLFLTDSFLASSLSSRSHLALAHFPPSVTQSVPINQSDQPEIQIRCTTTPQNLIIILLIIDTIFFLLELIVASNKRHCANQWMNSAAGYAVHSLALVADSFHMLNDVLSLIVGLWAVKVANQESNSKQYTYGWQRAETLGALVNGVFLVALCMSIFLEAIQRLVEPQEVKNPKLVLVVGCFGLLSNILGLLLFHDHTHGPGAEEHGHEHAQGEEGDLHAAEEGHIHEHSTRKMADERNTVASVMPQNVVGVRRTDSEDVGERPQIIGNENAGSQSQESRRSSSGRRASWGYSGSKPRAFANLDDIHVHPADRYQNIINASQLNEEPASESEDGGEDESTATERTSLLGKTSRTLRYTNGDSAPASKAVKDDIHRTHNHAIPKSGKKGHGGHSHGDLNMRGVFLHVMGDALGNIGVIASAAVIWLTSYSWRFYVDPGISLVITVIILCSAIPLCKAASRILLQAVPAGMSIDHIQEDINSIRGVVSSHHLHVWQLSDTKLVASIHIQVGSEIKDEGSDSYMEVAKEIRRCLHAYGIHSSTIQPEFAPDTDSESQNGAVSSSHSGGDNTRIPSRASSFGDDNACLLDCGDECPRGQCCPKK</sequence>
<feature type="compositionally biased region" description="Polar residues" evidence="8">
    <location>
        <begin position="54"/>
        <end position="63"/>
    </location>
</feature>
<dbReference type="InterPro" id="IPR056138">
    <property type="entry name" value="DUF7721"/>
</dbReference>
<dbReference type="FunFam" id="1.20.1510.10:FF:000021">
    <property type="entry name" value="Solute carrier family 30 (Zinc transporter), member 1"/>
    <property type="match status" value="1"/>
</dbReference>
<protein>
    <recommendedName>
        <fullName evidence="15">Zinc/cadmium resistance protein</fullName>
    </recommendedName>
</protein>
<dbReference type="Pfam" id="PF24845">
    <property type="entry name" value="DUF7721"/>
    <property type="match status" value="1"/>
</dbReference>
<evidence type="ECO:0000259" key="11">
    <source>
        <dbReference type="Pfam" id="PF16916"/>
    </source>
</evidence>
<dbReference type="OrthoDB" id="9944568at2759"/>
<evidence type="ECO:0000313" key="14">
    <source>
        <dbReference type="Proteomes" id="UP000214365"/>
    </source>
</evidence>
<evidence type="ECO:0000256" key="9">
    <source>
        <dbReference type="SAM" id="Phobius"/>
    </source>
</evidence>
<accession>A0A225AH57</accession>
<dbReference type="Pfam" id="PF01545">
    <property type="entry name" value="Cation_efflux"/>
    <property type="match status" value="2"/>
</dbReference>
<dbReference type="STRING" id="1441469.A0A225AH57"/>
<feature type="transmembrane region" description="Helical" evidence="9">
    <location>
        <begin position="382"/>
        <end position="404"/>
    </location>
</feature>
<keyword evidence="3" id="KW-0813">Transport</keyword>
<feature type="domain" description="Cation efflux protein transmembrane" evidence="10">
    <location>
        <begin position="632"/>
        <end position="705"/>
    </location>
</feature>
<dbReference type="PANTHER" id="PTHR45820">
    <property type="entry name" value="FI23527P1"/>
    <property type="match status" value="1"/>
</dbReference>
<dbReference type="Proteomes" id="UP000214365">
    <property type="component" value="Unassembled WGS sequence"/>
</dbReference>
<evidence type="ECO:0000313" key="13">
    <source>
        <dbReference type="EMBL" id="OKL58563.1"/>
    </source>
</evidence>
<feature type="transmembrane region" description="Helical" evidence="9">
    <location>
        <begin position="233"/>
        <end position="253"/>
    </location>
</feature>
<feature type="transmembrane region" description="Helical" evidence="9">
    <location>
        <begin position="680"/>
        <end position="697"/>
    </location>
</feature>
<keyword evidence="5" id="KW-0862">Zinc</keyword>
<feature type="transmembrane region" description="Helical" evidence="9">
    <location>
        <begin position="645"/>
        <end position="668"/>
    </location>
</feature>
<dbReference type="EMBL" id="LFMY01000009">
    <property type="protein sequence ID" value="OKL58563.1"/>
    <property type="molecule type" value="Genomic_DNA"/>
</dbReference>
<evidence type="ECO:0000256" key="1">
    <source>
        <dbReference type="ARBA" id="ARBA00004141"/>
    </source>
</evidence>
<dbReference type="AlphaFoldDB" id="A0A225AH57"/>
<dbReference type="InterPro" id="IPR036837">
    <property type="entry name" value="Cation_efflux_CTD_sf"/>
</dbReference>
<feature type="region of interest" description="Disordered" evidence="8">
    <location>
        <begin position="1"/>
        <end position="63"/>
    </location>
</feature>
<proteinExistence type="inferred from homology"/>
<feature type="compositionally biased region" description="Polar residues" evidence="8">
    <location>
        <begin position="795"/>
        <end position="818"/>
    </location>
</feature>
<evidence type="ECO:0000256" key="4">
    <source>
        <dbReference type="ARBA" id="ARBA00022692"/>
    </source>
</evidence>
<evidence type="ECO:0000259" key="10">
    <source>
        <dbReference type="Pfam" id="PF01545"/>
    </source>
</evidence>
<feature type="compositionally biased region" description="Basic and acidic residues" evidence="8">
    <location>
        <begin position="466"/>
        <end position="482"/>
    </location>
</feature>
<evidence type="ECO:0000256" key="5">
    <source>
        <dbReference type="ARBA" id="ARBA00022833"/>
    </source>
</evidence>
<keyword evidence="7 9" id="KW-0472">Membrane</keyword>
<feature type="region of interest" description="Disordered" evidence="8">
    <location>
        <begin position="785"/>
        <end position="821"/>
    </location>
</feature>
<comment type="similarity">
    <text evidence="2">Belongs to the cation diffusion facilitator (CDF) transporter (TC 2.A.4) family. SLC30A subfamily.</text>
</comment>
<keyword evidence="14" id="KW-1185">Reference proteome</keyword>
<dbReference type="InterPro" id="IPR002524">
    <property type="entry name" value="Cation_efflux"/>
</dbReference>
<keyword evidence="6 9" id="KW-1133">Transmembrane helix</keyword>
<dbReference type="GO" id="GO:0016020">
    <property type="term" value="C:membrane"/>
    <property type="evidence" value="ECO:0007669"/>
    <property type="project" value="UniProtKB-SubCell"/>
</dbReference>
<reference evidence="13 14" key="1">
    <citation type="submission" date="2015-06" db="EMBL/GenBank/DDBJ databases">
        <title>Talaromyces atroroseus IBT 11181 draft genome.</title>
        <authorList>
            <person name="Rasmussen K.B."/>
            <person name="Rasmussen S."/>
            <person name="Petersen B."/>
            <person name="Sicheritz-Ponten T."/>
            <person name="Mortensen U.H."/>
            <person name="Thrane U."/>
        </authorList>
    </citation>
    <scope>NUCLEOTIDE SEQUENCE [LARGE SCALE GENOMIC DNA]</scope>
    <source>
        <strain evidence="13 14">IBT 11181</strain>
    </source>
</reference>
<comment type="subcellular location">
    <subcellularLocation>
        <location evidence="1">Membrane</location>
        <topology evidence="1">Multi-pass membrane protein</topology>
    </subcellularLocation>
</comment>